<gene>
    <name evidence="2" type="ORF">H9627_02965</name>
</gene>
<keyword evidence="1" id="KW-0472">Membrane</keyword>
<organism evidence="2 3">
    <name type="scientific">Corynebacterium gallinarum</name>
    <dbReference type="NCBI Taxonomy" id="2762214"/>
    <lineage>
        <taxon>Bacteria</taxon>
        <taxon>Bacillati</taxon>
        <taxon>Actinomycetota</taxon>
        <taxon>Actinomycetes</taxon>
        <taxon>Mycobacteriales</taxon>
        <taxon>Corynebacteriaceae</taxon>
        <taxon>Corynebacterium</taxon>
    </lineage>
</organism>
<evidence type="ECO:0000313" key="2">
    <source>
        <dbReference type="EMBL" id="MBD8029296.1"/>
    </source>
</evidence>
<sequence length="77" mass="8780">MSTNEPRDPSEHKRRALQLDAFIGFLGFFAFLSVIQAVINVFQPEPKVWPALLALVLVLATVSMWRARRDRSPRTEA</sequence>
<evidence type="ECO:0000256" key="1">
    <source>
        <dbReference type="SAM" id="Phobius"/>
    </source>
</evidence>
<dbReference type="EMBL" id="JACSPR010000002">
    <property type="protein sequence ID" value="MBD8029296.1"/>
    <property type="molecule type" value="Genomic_DNA"/>
</dbReference>
<name>A0A8I0LBI6_9CORY</name>
<accession>A0A8I0LBI6</accession>
<comment type="caution">
    <text evidence="2">The sequence shown here is derived from an EMBL/GenBank/DDBJ whole genome shotgun (WGS) entry which is preliminary data.</text>
</comment>
<feature type="transmembrane region" description="Helical" evidence="1">
    <location>
        <begin position="48"/>
        <end position="65"/>
    </location>
</feature>
<proteinExistence type="predicted"/>
<evidence type="ECO:0000313" key="3">
    <source>
        <dbReference type="Proteomes" id="UP000650224"/>
    </source>
</evidence>
<protein>
    <submittedName>
        <fullName evidence="2">Uncharacterized protein</fullName>
    </submittedName>
</protein>
<keyword evidence="3" id="KW-1185">Reference proteome</keyword>
<keyword evidence="1" id="KW-0812">Transmembrane</keyword>
<dbReference type="RefSeq" id="WP_191732552.1">
    <property type="nucleotide sequence ID" value="NZ_JACSPR010000002.1"/>
</dbReference>
<reference evidence="2 3" key="1">
    <citation type="submission" date="2020-08" db="EMBL/GenBank/DDBJ databases">
        <title>A Genomic Blueprint of the Chicken Gut Microbiome.</title>
        <authorList>
            <person name="Gilroy R."/>
            <person name="Ravi A."/>
            <person name="Getino M."/>
            <person name="Pursley I."/>
            <person name="Horton D.L."/>
            <person name="Alikhan N.-F."/>
            <person name="Baker D."/>
            <person name="Gharbi K."/>
            <person name="Hall N."/>
            <person name="Watson M."/>
            <person name="Adriaenssens E.M."/>
            <person name="Foster-Nyarko E."/>
            <person name="Jarju S."/>
            <person name="Secka A."/>
            <person name="Antonio M."/>
            <person name="Oren A."/>
            <person name="Chaudhuri R."/>
            <person name="La Ragione R.M."/>
            <person name="Hildebrand F."/>
            <person name="Pallen M.J."/>
        </authorList>
    </citation>
    <scope>NUCLEOTIDE SEQUENCE [LARGE SCALE GENOMIC DNA]</scope>
    <source>
        <strain evidence="2 3">Sa1YVA5</strain>
    </source>
</reference>
<feature type="transmembrane region" description="Helical" evidence="1">
    <location>
        <begin position="21"/>
        <end position="42"/>
    </location>
</feature>
<dbReference type="AlphaFoldDB" id="A0A8I0LBI6"/>
<keyword evidence="1" id="KW-1133">Transmembrane helix</keyword>
<dbReference type="Proteomes" id="UP000650224">
    <property type="component" value="Unassembled WGS sequence"/>
</dbReference>